<organism evidence="1">
    <name type="scientific">Rhipicephalus zambeziensis</name>
    <dbReference type="NCBI Taxonomy" id="60191"/>
    <lineage>
        <taxon>Eukaryota</taxon>
        <taxon>Metazoa</taxon>
        <taxon>Ecdysozoa</taxon>
        <taxon>Arthropoda</taxon>
        <taxon>Chelicerata</taxon>
        <taxon>Arachnida</taxon>
        <taxon>Acari</taxon>
        <taxon>Parasitiformes</taxon>
        <taxon>Ixodida</taxon>
        <taxon>Ixodoidea</taxon>
        <taxon>Ixodidae</taxon>
        <taxon>Rhipicephalinae</taxon>
        <taxon>Rhipicephalus</taxon>
        <taxon>Rhipicephalus</taxon>
    </lineage>
</organism>
<dbReference type="GO" id="GO:0005743">
    <property type="term" value="C:mitochondrial inner membrane"/>
    <property type="evidence" value="ECO:0007669"/>
    <property type="project" value="TreeGrafter"/>
</dbReference>
<evidence type="ECO:0000313" key="1">
    <source>
        <dbReference type="EMBL" id="MAA13790.1"/>
    </source>
</evidence>
<dbReference type="GO" id="GO:0032979">
    <property type="term" value="P:protein insertion into mitochondrial inner membrane from matrix"/>
    <property type="evidence" value="ECO:0007669"/>
    <property type="project" value="TreeGrafter"/>
</dbReference>
<name>A0A224YJ12_9ACAR</name>
<reference evidence="1" key="1">
    <citation type="journal article" date="2017" name="Parasit. Vectors">
        <title>Sialotranscriptomics of Rhipicephalus zambeziensis reveals intricate expression profiles of secretory proteins and suggests tight temporal transcriptional regulation during blood-feeding.</title>
        <authorList>
            <person name="de Castro M.H."/>
            <person name="de Klerk D."/>
            <person name="Pienaar R."/>
            <person name="Rees D.J.G."/>
            <person name="Mans B.J."/>
        </authorList>
    </citation>
    <scope>NUCLEOTIDE SEQUENCE</scope>
    <source>
        <tissue evidence="1">Salivary glands</tissue>
    </source>
</reference>
<dbReference type="GO" id="GO:0043022">
    <property type="term" value="F:ribosome binding"/>
    <property type="evidence" value="ECO:0007669"/>
    <property type="project" value="TreeGrafter"/>
</dbReference>
<evidence type="ECO:0008006" key="2">
    <source>
        <dbReference type="Google" id="ProtNLM"/>
    </source>
</evidence>
<dbReference type="EMBL" id="GFPF01002644">
    <property type="protein sequence ID" value="MAA13790.1"/>
    <property type="molecule type" value="Transcribed_RNA"/>
</dbReference>
<dbReference type="AlphaFoldDB" id="A0A224YJ12"/>
<protein>
    <recommendedName>
        <fullName evidence="2">Juvenile hormone esterase binding protein</fullName>
    </recommendedName>
</protein>
<proteinExistence type="predicted"/>
<dbReference type="PANTHER" id="PTHR13333">
    <property type="entry name" value="M-AAA PROTEASE-INTERACTING PROTEIN 1, MITOCHONDRIAL"/>
    <property type="match status" value="1"/>
</dbReference>
<dbReference type="PANTHER" id="PTHR13333:SF5">
    <property type="entry name" value="M-AAA PROTEASE-INTERACTING PROTEIN 1, MITOCHONDRIAL"/>
    <property type="match status" value="1"/>
</dbReference>
<sequence>MAALRQAAFNLYFRRQNFVKLYAGATAACVRCAGLSYQCSRTSQVRPLGSPVCADKTLQRYSAPALYAQSVRRCSSRSENNFNLMKNPNIVWPNFILTIKNWIQTIFIIKPYLDATFNQREFLDGAKQAMTYVSVLMANGDFKSMEGLVTNDVAAAAQAKCGSLSVEQRQRLGVKLSDIYFCFLYQIGIIMDDNSNQRYVEATVVYHYMPGLEEVRRNPEMVEHLQDKIHVANYRFIRDYTKGADSDWTINQLNHFKMAAVP</sequence>
<accession>A0A224YJ12</accession>